<keyword evidence="1" id="KW-0472">Membrane</keyword>
<sequence length="103" mass="11520">MCALALLMCASHTSFELRRRGRHYWNSCINGGGEDPVIHIHNEGAVVSTHEKQLEDDSSIWKKNILMGGKCELPDFSGVIIYDSNGNIIVTPPKNSRPLLTWK</sequence>
<dbReference type="Proteomes" id="UP000634136">
    <property type="component" value="Unassembled WGS sequence"/>
</dbReference>
<dbReference type="OrthoDB" id="1840737at2759"/>
<dbReference type="AlphaFoldDB" id="A0A834TEL8"/>
<reference evidence="1" key="1">
    <citation type="submission" date="2020-09" db="EMBL/GenBank/DDBJ databases">
        <title>Genome-Enabled Discovery of Anthraquinone Biosynthesis in Senna tora.</title>
        <authorList>
            <person name="Kang S.-H."/>
            <person name="Pandey R.P."/>
            <person name="Lee C.-M."/>
            <person name="Sim J.-S."/>
            <person name="Jeong J.-T."/>
            <person name="Choi B.-S."/>
            <person name="Jung M."/>
            <person name="Ginzburg D."/>
            <person name="Zhao K."/>
            <person name="Won S.Y."/>
            <person name="Oh T.-J."/>
            <person name="Yu Y."/>
            <person name="Kim N.-H."/>
            <person name="Lee O.R."/>
            <person name="Lee T.-H."/>
            <person name="Bashyal P."/>
            <person name="Kim T.-S."/>
            <person name="Lee W.-H."/>
            <person name="Kawkins C."/>
            <person name="Kim C.-K."/>
            <person name="Kim J.S."/>
            <person name="Ahn B.O."/>
            <person name="Rhee S.Y."/>
            <person name="Sohng J.K."/>
        </authorList>
    </citation>
    <scope>NUCLEOTIDE SEQUENCE</scope>
    <source>
        <tissue evidence="1">Leaf</tissue>
    </source>
</reference>
<dbReference type="PANTHER" id="PTHR33237:SF4">
    <property type="entry name" value="F14O23.12"/>
    <property type="match status" value="1"/>
</dbReference>
<proteinExistence type="predicted"/>
<dbReference type="PANTHER" id="PTHR33237">
    <property type="entry name" value="F2P16.13 PROTEIN-RELATED"/>
    <property type="match status" value="1"/>
</dbReference>
<protein>
    <submittedName>
        <fullName evidence="1">Putative transmembrane protein</fullName>
    </submittedName>
</protein>
<evidence type="ECO:0000313" key="1">
    <source>
        <dbReference type="EMBL" id="KAF7820335.1"/>
    </source>
</evidence>
<keyword evidence="1" id="KW-0812">Transmembrane</keyword>
<organism evidence="1 2">
    <name type="scientific">Senna tora</name>
    <dbReference type="NCBI Taxonomy" id="362788"/>
    <lineage>
        <taxon>Eukaryota</taxon>
        <taxon>Viridiplantae</taxon>
        <taxon>Streptophyta</taxon>
        <taxon>Embryophyta</taxon>
        <taxon>Tracheophyta</taxon>
        <taxon>Spermatophyta</taxon>
        <taxon>Magnoliopsida</taxon>
        <taxon>eudicotyledons</taxon>
        <taxon>Gunneridae</taxon>
        <taxon>Pentapetalae</taxon>
        <taxon>rosids</taxon>
        <taxon>fabids</taxon>
        <taxon>Fabales</taxon>
        <taxon>Fabaceae</taxon>
        <taxon>Caesalpinioideae</taxon>
        <taxon>Cassia clade</taxon>
        <taxon>Senna</taxon>
    </lineage>
</organism>
<gene>
    <name evidence="1" type="ORF">G2W53_025790</name>
</gene>
<comment type="caution">
    <text evidence="1">The sequence shown here is derived from an EMBL/GenBank/DDBJ whole genome shotgun (WGS) entry which is preliminary data.</text>
</comment>
<name>A0A834TEL8_9FABA</name>
<keyword evidence="2" id="KW-1185">Reference proteome</keyword>
<dbReference type="EMBL" id="JAAIUW010000008">
    <property type="protein sequence ID" value="KAF7820335.1"/>
    <property type="molecule type" value="Genomic_DNA"/>
</dbReference>
<accession>A0A834TEL8</accession>
<evidence type="ECO:0000313" key="2">
    <source>
        <dbReference type="Proteomes" id="UP000634136"/>
    </source>
</evidence>